<comment type="caution">
    <text evidence="2">The sequence shown here is derived from an EMBL/GenBank/DDBJ whole genome shotgun (WGS) entry which is preliminary data.</text>
</comment>
<dbReference type="AlphaFoldDB" id="A0A7X6R0W4"/>
<sequence length="253" mass="27063">MFAAGMDTVLDSLDARQLERFRTELAESAGIADRKSDADTEPTLPRDRANAEQWTDPRIGSTLGDGSVAAAERTVRQSGGDTTDRREVLRAAGITGIAAGAGLQALVFDSARESARLVSAVARPGVDPDSLRDAADDLHRLASEYAHAPDLPRLFLALTVLRDQLAAAIQHAGKSADMREPHALFAATCILLASVSHDLAEPQAAMIQTRAASRFAVHAGHRSLESWVRCTITTLSPTRSSVNGRRRIPKPRG</sequence>
<keyword evidence="3" id="KW-1185">Reference proteome</keyword>
<dbReference type="Proteomes" id="UP000540698">
    <property type="component" value="Unassembled WGS sequence"/>
</dbReference>
<dbReference type="RefSeq" id="WP_157114129.1">
    <property type="nucleotide sequence ID" value="NZ_JAAXOS010000001.1"/>
</dbReference>
<evidence type="ECO:0000313" key="2">
    <source>
        <dbReference type="EMBL" id="NKY24744.1"/>
    </source>
</evidence>
<dbReference type="EMBL" id="JAAXOS010000001">
    <property type="protein sequence ID" value="NKY24744.1"/>
    <property type="molecule type" value="Genomic_DNA"/>
</dbReference>
<proteinExistence type="predicted"/>
<gene>
    <name evidence="2" type="ORF">HGB38_00610</name>
</gene>
<protein>
    <submittedName>
        <fullName evidence="2">Uncharacterized protein</fullName>
    </submittedName>
</protein>
<evidence type="ECO:0000313" key="3">
    <source>
        <dbReference type="Proteomes" id="UP000540698"/>
    </source>
</evidence>
<accession>A0A7X6R0W4</accession>
<name>A0A7X6R0W4_9NOCA</name>
<evidence type="ECO:0000256" key="1">
    <source>
        <dbReference type="SAM" id="MobiDB-lite"/>
    </source>
</evidence>
<organism evidence="2 3">
    <name type="scientific">Nocardia gamkensis</name>
    <dbReference type="NCBI Taxonomy" id="352869"/>
    <lineage>
        <taxon>Bacteria</taxon>
        <taxon>Bacillati</taxon>
        <taxon>Actinomycetota</taxon>
        <taxon>Actinomycetes</taxon>
        <taxon>Mycobacteriales</taxon>
        <taxon>Nocardiaceae</taxon>
        <taxon>Nocardia</taxon>
    </lineage>
</organism>
<reference evidence="2 3" key="1">
    <citation type="submission" date="2020-04" db="EMBL/GenBank/DDBJ databases">
        <title>MicrobeNet Type strains.</title>
        <authorList>
            <person name="Nicholson A.C."/>
        </authorList>
    </citation>
    <scope>NUCLEOTIDE SEQUENCE [LARGE SCALE GENOMIC DNA]</scope>
    <source>
        <strain evidence="2 3">DSM 44956</strain>
    </source>
</reference>
<feature type="compositionally biased region" description="Basic and acidic residues" evidence="1">
    <location>
        <begin position="32"/>
        <end position="50"/>
    </location>
</feature>
<feature type="region of interest" description="Disordered" evidence="1">
    <location>
        <begin position="29"/>
        <end position="83"/>
    </location>
</feature>